<sequence length="171" mass="17924">MTTRLIAAIALSLSTLVAMAADTVLRENTAVNLVFDQALTTKTAKPGDKVKFKVSEAVTIDGHTAIARGTRVTGIVSEVRRRGTFGKNAQIQITIDPLRLHGASIGLRPARKGKEFKGSKTDRAAGTAGAGAIVLGPVGLAAGVFVKGKEVEIKKGDPMHTEVARTVTLHM</sequence>
<evidence type="ECO:0000313" key="2">
    <source>
        <dbReference type="EMBL" id="MBI1755933.1"/>
    </source>
</evidence>
<dbReference type="EMBL" id="JACOSL010000016">
    <property type="protein sequence ID" value="MBI1755933.1"/>
    <property type="molecule type" value="Genomic_DNA"/>
</dbReference>
<reference evidence="2" key="1">
    <citation type="submission" date="2020-07" db="EMBL/GenBank/DDBJ databases">
        <title>Huge and variable diversity of episymbiotic CPR bacteria and DPANN archaea in groundwater ecosystems.</title>
        <authorList>
            <person name="He C.Y."/>
            <person name="Keren R."/>
            <person name="Whittaker M."/>
            <person name="Farag I.F."/>
            <person name="Doudna J."/>
            <person name="Cate J.H.D."/>
            <person name="Banfield J.F."/>
        </authorList>
    </citation>
    <scope>NUCLEOTIDE SEQUENCE</scope>
    <source>
        <strain evidence="2">NC_groundwater_17_Pr7_B-0.1um_64_12</strain>
    </source>
</reference>
<feature type="chain" id="PRO_5037992255" description="DUF5666 domain-containing protein" evidence="1">
    <location>
        <begin position="21"/>
        <end position="171"/>
    </location>
</feature>
<accession>A0A931LR51</accession>
<proteinExistence type="predicted"/>
<dbReference type="Proteomes" id="UP000727962">
    <property type="component" value="Unassembled WGS sequence"/>
</dbReference>
<protein>
    <recommendedName>
        <fullName evidence="4">DUF5666 domain-containing protein</fullName>
    </recommendedName>
</protein>
<organism evidence="2 3">
    <name type="scientific">Fimbriimonas ginsengisoli</name>
    <dbReference type="NCBI Taxonomy" id="1005039"/>
    <lineage>
        <taxon>Bacteria</taxon>
        <taxon>Bacillati</taxon>
        <taxon>Armatimonadota</taxon>
        <taxon>Fimbriimonadia</taxon>
        <taxon>Fimbriimonadales</taxon>
        <taxon>Fimbriimonadaceae</taxon>
        <taxon>Fimbriimonas</taxon>
    </lineage>
</organism>
<keyword evidence="1" id="KW-0732">Signal</keyword>
<comment type="caution">
    <text evidence="2">The sequence shown here is derived from an EMBL/GenBank/DDBJ whole genome shotgun (WGS) entry which is preliminary data.</text>
</comment>
<name>A0A931LR51_FIMGI</name>
<evidence type="ECO:0000256" key="1">
    <source>
        <dbReference type="SAM" id="SignalP"/>
    </source>
</evidence>
<gene>
    <name evidence="2" type="ORF">HYR64_02370</name>
</gene>
<evidence type="ECO:0000313" key="3">
    <source>
        <dbReference type="Proteomes" id="UP000727962"/>
    </source>
</evidence>
<dbReference type="AlphaFoldDB" id="A0A931LR51"/>
<evidence type="ECO:0008006" key="4">
    <source>
        <dbReference type="Google" id="ProtNLM"/>
    </source>
</evidence>
<feature type="signal peptide" evidence="1">
    <location>
        <begin position="1"/>
        <end position="20"/>
    </location>
</feature>